<reference evidence="1 2" key="1">
    <citation type="submission" date="2018-03" db="EMBL/GenBank/DDBJ databases">
        <authorList>
            <person name="Keele B.F."/>
        </authorList>
    </citation>
    <scope>NUCLEOTIDE SEQUENCE [LARGE SCALE GENOMIC DNA]</scope>
    <source>
        <strain evidence="1 2">D20</strain>
    </source>
</reference>
<dbReference type="AlphaFoldDB" id="A0A2T4IKE1"/>
<keyword evidence="2" id="KW-1185">Reference proteome</keyword>
<comment type="caution">
    <text evidence="1">The sequence shown here is derived from an EMBL/GenBank/DDBJ whole genome shotgun (WGS) entry which is preliminary data.</text>
</comment>
<dbReference type="RefSeq" id="WP_107491995.1">
    <property type="nucleotide sequence ID" value="NZ_PZKC01000001.1"/>
</dbReference>
<sequence length="252" mass="26537">MTSSSAVLPADALAGLADADTQRRAALLVQDAFAQVFRLTVDGDDAAAGEGVAQLGNALGNWSAAADDGDGRVLRLALLLSGLDQWGLAYCQAFGLQGLPALSALLGTLRGGLDATDDSRLQRHYASIGAAEGNAIDFKVDVRRAIHLALWHGAVASEERDEALRLAAQLGGMLVALTREMPELGWRLVADALAHIQIQCLAHGLAAEGLAREATEALFAALARELPASCRDEVMATSARVVMNWQQARRPH</sequence>
<dbReference type="EMBL" id="PZKC01000001">
    <property type="protein sequence ID" value="PTD98235.1"/>
    <property type="molecule type" value="Genomic_DNA"/>
</dbReference>
<dbReference type="OrthoDB" id="9180283at2"/>
<evidence type="ECO:0000313" key="1">
    <source>
        <dbReference type="EMBL" id="PTD98235.1"/>
    </source>
</evidence>
<name>A0A2T4IKE1_9RHOO</name>
<organism evidence="1 2">
    <name type="scientific">Pseudothauera lacus</name>
    <dbReference type="NCBI Taxonomy" id="2136175"/>
    <lineage>
        <taxon>Bacteria</taxon>
        <taxon>Pseudomonadati</taxon>
        <taxon>Pseudomonadota</taxon>
        <taxon>Betaproteobacteria</taxon>
        <taxon>Rhodocyclales</taxon>
        <taxon>Zoogloeaceae</taxon>
        <taxon>Pseudothauera</taxon>
    </lineage>
</organism>
<reference evidence="1 2" key="2">
    <citation type="submission" date="2018-04" db="EMBL/GenBank/DDBJ databases">
        <title>Thauera lacus sp. nov., isolated from an saline lake in Inner Mongolia, China.</title>
        <authorList>
            <person name="Liang Q.-Y."/>
        </authorList>
    </citation>
    <scope>NUCLEOTIDE SEQUENCE [LARGE SCALE GENOMIC DNA]</scope>
    <source>
        <strain evidence="1 2">D20</strain>
    </source>
</reference>
<dbReference type="Proteomes" id="UP000241193">
    <property type="component" value="Unassembled WGS sequence"/>
</dbReference>
<protein>
    <submittedName>
        <fullName evidence="1">Uncharacterized protein</fullName>
    </submittedName>
</protein>
<evidence type="ECO:0000313" key="2">
    <source>
        <dbReference type="Proteomes" id="UP000241193"/>
    </source>
</evidence>
<gene>
    <name evidence="1" type="ORF">C8261_01335</name>
</gene>
<proteinExistence type="predicted"/>
<accession>A0A2T4IKE1</accession>